<dbReference type="Pfam" id="PF07690">
    <property type="entry name" value="MFS_1"/>
    <property type="match status" value="1"/>
</dbReference>
<dbReference type="InterPro" id="IPR011701">
    <property type="entry name" value="MFS"/>
</dbReference>
<dbReference type="InterPro" id="IPR036259">
    <property type="entry name" value="MFS_trans_sf"/>
</dbReference>
<dbReference type="GO" id="GO:0016020">
    <property type="term" value="C:membrane"/>
    <property type="evidence" value="ECO:0007669"/>
    <property type="project" value="UniProtKB-SubCell"/>
</dbReference>
<feature type="transmembrane region" description="Helical" evidence="4">
    <location>
        <begin position="186"/>
        <end position="206"/>
    </location>
</feature>
<dbReference type="OrthoDB" id="6499973at2759"/>
<dbReference type="Proteomes" id="UP000799753">
    <property type="component" value="Unassembled WGS sequence"/>
</dbReference>
<feature type="transmembrane region" description="Helical" evidence="4">
    <location>
        <begin position="99"/>
        <end position="119"/>
    </location>
</feature>
<evidence type="ECO:0000256" key="1">
    <source>
        <dbReference type="ARBA" id="ARBA00004141"/>
    </source>
</evidence>
<feature type="compositionally biased region" description="Basic and acidic residues" evidence="3">
    <location>
        <begin position="1"/>
        <end position="11"/>
    </location>
</feature>
<dbReference type="InterPro" id="IPR050327">
    <property type="entry name" value="Proton-linked_MCT"/>
</dbReference>
<dbReference type="AlphaFoldDB" id="A0A6A6SGC8"/>
<evidence type="ECO:0000256" key="2">
    <source>
        <dbReference type="ARBA" id="ARBA00006727"/>
    </source>
</evidence>
<evidence type="ECO:0000256" key="4">
    <source>
        <dbReference type="SAM" id="Phobius"/>
    </source>
</evidence>
<dbReference type="Gene3D" id="1.20.1250.20">
    <property type="entry name" value="MFS general substrate transporter like domains"/>
    <property type="match status" value="1"/>
</dbReference>
<organism evidence="5 6">
    <name type="scientific">Massarina eburnea CBS 473.64</name>
    <dbReference type="NCBI Taxonomy" id="1395130"/>
    <lineage>
        <taxon>Eukaryota</taxon>
        <taxon>Fungi</taxon>
        <taxon>Dikarya</taxon>
        <taxon>Ascomycota</taxon>
        <taxon>Pezizomycotina</taxon>
        <taxon>Dothideomycetes</taxon>
        <taxon>Pleosporomycetidae</taxon>
        <taxon>Pleosporales</taxon>
        <taxon>Massarineae</taxon>
        <taxon>Massarinaceae</taxon>
        <taxon>Massarina</taxon>
    </lineage>
</organism>
<keyword evidence="6" id="KW-1185">Reference proteome</keyword>
<sequence>MQEIEKVEVQDHSTPQDNGSPLHALTHTKSQTSAALARVTSRLTTHSIRDPGPPPDGGAMAWLQVFCAWLAVINTWGFVNSFGAFQTYYVEILPQPNSVISWIGSTQACLLFVTGGFSGRALDAGYFRPTVLAGSAIHILGIFSMSASKTYWQLLLTQGICTGIGGGLFFIPTMGIVSTYFAKRRGLATGLVTTGNATGGAVYPLVVKQLLGKVGFAWTVRVLGFINVASLAVVIAFMKPRLPPRKSGPLWDMDAFRDVPYMLHVLAVCFMMPPVYFVFYYVASFARDQLAMPYTESLNLVILLNGIGFPFRILPGYLADTYLGPLNAFAICVCLHTIVIFCWLAISTIPSYYAFISLFGLFAAGFQSLFPVTIAALCKDLSKVGTRLGMAFCTVGGSALIGGPLSGAILKASGGYTVVICWAGASSVVGVGLCISARVWKHGWGFAKC</sequence>
<feature type="transmembrane region" description="Helical" evidence="4">
    <location>
        <begin position="151"/>
        <end position="174"/>
    </location>
</feature>
<feature type="transmembrane region" description="Helical" evidence="4">
    <location>
        <begin position="259"/>
        <end position="282"/>
    </location>
</feature>
<feature type="transmembrane region" description="Helical" evidence="4">
    <location>
        <begin position="294"/>
        <end position="314"/>
    </location>
</feature>
<keyword evidence="4" id="KW-0472">Membrane</keyword>
<feature type="region of interest" description="Disordered" evidence="3">
    <location>
        <begin position="1"/>
        <end position="23"/>
    </location>
</feature>
<reference evidence="5" key="1">
    <citation type="journal article" date="2020" name="Stud. Mycol.">
        <title>101 Dothideomycetes genomes: a test case for predicting lifestyles and emergence of pathogens.</title>
        <authorList>
            <person name="Haridas S."/>
            <person name="Albert R."/>
            <person name="Binder M."/>
            <person name="Bloem J."/>
            <person name="Labutti K."/>
            <person name="Salamov A."/>
            <person name="Andreopoulos B."/>
            <person name="Baker S."/>
            <person name="Barry K."/>
            <person name="Bills G."/>
            <person name="Bluhm B."/>
            <person name="Cannon C."/>
            <person name="Castanera R."/>
            <person name="Culley D."/>
            <person name="Daum C."/>
            <person name="Ezra D."/>
            <person name="Gonzalez J."/>
            <person name="Henrissat B."/>
            <person name="Kuo A."/>
            <person name="Liang C."/>
            <person name="Lipzen A."/>
            <person name="Lutzoni F."/>
            <person name="Magnuson J."/>
            <person name="Mondo S."/>
            <person name="Nolan M."/>
            <person name="Ohm R."/>
            <person name="Pangilinan J."/>
            <person name="Park H.-J."/>
            <person name="Ramirez L."/>
            <person name="Alfaro M."/>
            <person name="Sun H."/>
            <person name="Tritt A."/>
            <person name="Yoshinaga Y."/>
            <person name="Zwiers L.-H."/>
            <person name="Turgeon B."/>
            <person name="Goodwin S."/>
            <person name="Spatafora J."/>
            <person name="Crous P."/>
            <person name="Grigoriev I."/>
        </authorList>
    </citation>
    <scope>NUCLEOTIDE SEQUENCE</scope>
    <source>
        <strain evidence="5">CBS 473.64</strain>
    </source>
</reference>
<comment type="subcellular location">
    <subcellularLocation>
        <location evidence="1">Membrane</location>
        <topology evidence="1">Multi-pass membrane protein</topology>
    </subcellularLocation>
</comment>
<proteinExistence type="inferred from homology"/>
<feature type="transmembrane region" description="Helical" evidence="4">
    <location>
        <begin position="126"/>
        <end position="145"/>
    </location>
</feature>
<feature type="transmembrane region" description="Helical" evidence="4">
    <location>
        <begin position="218"/>
        <end position="238"/>
    </location>
</feature>
<evidence type="ECO:0000313" key="5">
    <source>
        <dbReference type="EMBL" id="KAF2645733.1"/>
    </source>
</evidence>
<feature type="transmembrane region" description="Helical" evidence="4">
    <location>
        <begin position="389"/>
        <end position="410"/>
    </location>
</feature>
<protein>
    <submittedName>
        <fullName evidence="5">MFS general substrate transporter</fullName>
    </submittedName>
</protein>
<feature type="transmembrane region" description="Helical" evidence="4">
    <location>
        <begin position="352"/>
        <end position="377"/>
    </location>
</feature>
<evidence type="ECO:0000256" key="3">
    <source>
        <dbReference type="SAM" id="MobiDB-lite"/>
    </source>
</evidence>
<dbReference type="GO" id="GO:0022857">
    <property type="term" value="F:transmembrane transporter activity"/>
    <property type="evidence" value="ECO:0007669"/>
    <property type="project" value="InterPro"/>
</dbReference>
<evidence type="ECO:0000313" key="6">
    <source>
        <dbReference type="Proteomes" id="UP000799753"/>
    </source>
</evidence>
<feature type="transmembrane region" description="Helical" evidence="4">
    <location>
        <begin position="416"/>
        <end position="440"/>
    </location>
</feature>
<gene>
    <name evidence="5" type="ORF">P280DRAFT_389459</name>
</gene>
<accession>A0A6A6SGC8</accession>
<comment type="similarity">
    <text evidence="2">Belongs to the major facilitator superfamily. Monocarboxylate porter (TC 2.A.1.13) family.</text>
</comment>
<keyword evidence="4" id="KW-0812">Transmembrane</keyword>
<dbReference type="PANTHER" id="PTHR11360">
    <property type="entry name" value="MONOCARBOXYLATE TRANSPORTER"/>
    <property type="match status" value="1"/>
</dbReference>
<dbReference type="SUPFAM" id="SSF103473">
    <property type="entry name" value="MFS general substrate transporter"/>
    <property type="match status" value="1"/>
</dbReference>
<dbReference type="EMBL" id="MU006777">
    <property type="protein sequence ID" value="KAF2645733.1"/>
    <property type="molecule type" value="Genomic_DNA"/>
</dbReference>
<dbReference type="PANTHER" id="PTHR11360:SF130">
    <property type="entry name" value="MAJOR FACILITATOR SUPERFAMILY (MFS) PROFILE DOMAIN-CONTAINING PROTEIN-RELATED"/>
    <property type="match status" value="1"/>
</dbReference>
<keyword evidence="4" id="KW-1133">Transmembrane helix</keyword>
<name>A0A6A6SGC8_9PLEO</name>
<feature type="transmembrane region" description="Helical" evidence="4">
    <location>
        <begin position="326"/>
        <end position="346"/>
    </location>
</feature>
<feature type="transmembrane region" description="Helical" evidence="4">
    <location>
        <begin position="59"/>
        <end position="79"/>
    </location>
</feature>